<proteinExistence type="predicted"/>
<accession>A0ACC2RUM7</accession>
<name>A0ACC2RUM7_9FUNG</name>
<reference evidence="1" key="1">
    <citation type="submission" date="2022-04" db="EMBL/GenBank/DDBJ databases">
        <title>Genome of the entomopathogenic fungus Entomophthora muscae.</title>
        <authorList>
            <person name="Elya C."/>
            <person name="Lovett B.R."/>
            <person name="Lee E."/>
            <person name="Macias A.M."/>
            <person name="Hajek A.E."/>
            <person name="De Bivort B.L."/>
            <person name="Kasson M.T."/>
            <person name="De Fine Licht H.H."/>
            <person name="Stajich J.E."/>
        </authorList>
    </citation>
    <scope>NUCLEOTIDE SEQUENCE</scope>
    <source>
        <strain evidence="1">Berkeley</strain>
    </source>
</reference>
<organism evidence="1 2">
    <name type="scientific">Entomophthora muscae</name>
    <dbReference type="NCBI Taxonomy" id="34485"/>
    <lineage>
        <taxon>Eukaryota</taxon>
        <taxon>Fungi</taxon>
        <taxon>Fungi incertae sedis</taxon>
        <taxon>Zoopagomycota</taxon>
        <taxon>Entomophthoromycotina</taxon>
        <taxon>Entomophthoromycetes</taxon>
        <taxon>Entomophthorales</taxon>
        <taxon>Entomophthoraceae</taxon>
        <taxon>Entomophthora</taxon>
    </lineage>
</organism>
<evidence type="ECO:0000313" key="1">
    <source>
        <dbReference type="EMBL" id="KAJ9053793.1"/>
    </source>
</evidence>
<keyword evidence="2" id="KW-1185">Reference proteome</keyword>
<sequence length="137" mass="15624">MNIIKYQPGYKVYHATSSCINPLTWEMFCVEILVGWSKQTNLEKRVFLPNLELVPDLKEFDEQVKQTRQRMFSAEAYKMAKKDFLAGAKVLGMVVQLTAPTKTSFSLESTSGSTRLTMSLSWRANKKLSANHVSRNI</sequence>
<protein>
    <submittedName>
        <fullName evidence="1">Uncharacterized protein</fullName>
    </submittedName>
</protein>
<dbReference type="Proteomes" id="UP001165960">
    <property type="component" value="Unassembled WGS sequence"/>
</dbReference>
<dbReference type="EMBL" id="QTSX02006488">
    <property type="protein sequence ID" value="KAJ9053793.1"/>
    <property type="molecule type" value="Genomic_DNA"/>
</dbReference>
<gene>
    <name evidence="1" type="ORF">DSO57_1020769</name>
</gene>
<comment type="caution">
    <text evidence="1">The sequence shown here is derived from an EMBL/GenBank/DDBJ whole genome shotgun (WGS) entry which is preliminary data.</text>
</comment>
<evidence type="ECO:0000313" key="2">
    <source>
        <dbReference type="Proteomes" id="UP001165960"/>
    </source>
</evidence>